<dbReference type="AlphaFoldDB" id="A0A8J2VQ70"/>
<evidence type="ECO:0000313" key="12">
    <source>
        <dbReference type="Proteomes" id="UP000602745"/>
    </source>
</evidence>
<feature type="transmembrane region" description="Helical" evidence="9">
    <location>
        <begin position="104"/>
        <end position="125"/>
    </location>
</feature>
<evidence type="ECO:0000256" key="3">
    <source>
        <dbReference type="ARBA" id="ARBA00022475"/>
    </source>
</evidence>
<dbReference type="GO" id="GO:0022857">
    <property type="term" value="F:transmembrane transporter activity"/>
    <property type="evidence" value="ECO:0007669"/>
    <property type="project" value="UniProtKB-UniRule"/>
</dbReference>
<dbReference type="Pfam" id="PF04290">
    <property type="entry name" value="DctQ"/>
    <property type="match status" value="1"/>
</dbReference>
<dbReference type="PANTHER" id="PTHR35011">
    <property type="entry name" value="2,3-DIKETO-L-GULONATE TRAP TRANSPORTER SMALL PERMEASE PROTEIN YIAM"/>
    <property type="match status" value="1"/>
</dbReference>
<sequence>MNQATELTHDAAAERPPRSGVGHVLDLVEKGISGVLIGGALLLVTVTVLMRLFVPAMAPAFSEEVTVYMVVWAVLIACGGVTRTRSHVRADLVVGFMSPPWQRICDIAANLLGFAFAAFLVWYGFQVAQEAYTYNDLSASHVRFPLWIYYSALPVAAVLMCAAHLTTTIGLITGRLAPASAETIDEDEVKRWEA</sequence>
<dbReference type="InterPro" id="IPR007387">
    <property type="entry name" value="TRAP_DctQ"/>
</dbReference>
<keyword evidence="4 9" id="KW-0997">Cell inner membrane</keyword>
<reference evidence="11" key="2">
    <citation type="submission" date="2020-09" db="EMBL/GenBank/DDBJ databases">
        <authorList>
            <person name="Sun Q."/>
            <person name="Sedlacek I."/>
        </authorList>
    </citation>
    <scope>NUCLEOTIDE SEQUENCE</scope>
    <source>
        <strain evidence="11">CCM 7684</strain>
    </source>
</reference>
<dbReference type="EMBL" id="BMCP01000001">
    <property type="protein sequence ID" value="GGE37578.1"/>
    <property type="molecule type" value="Genomic_DNA"/>
</dbReference>
<evidence type="ECO:0000256" key="7">
    <source>
        <dbReference type="ARBA" id="ARBA00023136"/>
    </source>
</evidence>
<evidence type="ECO:0000256" key="6">
    <source>
        <dbReference type="ARBA" id="ARBA00022989"/>
    </source>
</evidence>
<comment type="caution">
    <text evidence="11">The sequence shown here is derived from an EMBL/GenBank/DDBJ whole genome shotgun (WGS) entry which is preliminary data.</text>
</comment>
<evidence type="ECO:0000256" key="9">
    <source>
        <dbReference type="RuleBase" id="RU369079"/>
    </source>
</evidence>
<keyword evidence="3" id="KW-1003">Cell membrane</keyword>
<proteinExistence type="inferred from homology"/>
<dbReference type="RefSeq" id="WP_188408919.1">
    <property type="nucleotide sequence ID" value="NZ_BMCP01000001.1"/>
</dbReference>
<feature type="domain" description="Tripartite ATP-independent periplasmic transporters DctQ component" evidence="10">
    <location>
        <begin position="41"/>
        <end position="172"/>
    </location>
</feature>
<evidence type="ECO:0000313" key="11">
    <source>
        <dbReference type="EMBL" id="GGE37578.1"/>
    </source>
</evidence>
<evidence type="ECO:0000256" key="5">
    <source>
        <dbReference type="ARBA" id="ARBA00022692"/>
    </source>
</evidence>
<protein>
    <recommendedName>
        <fullName evidence="9">TRAP transporter small permease protein</fullName>
    </recommendedName>
</protein>
<evidence type="ECO:0000256" key="2">
    <source>
        <dbReference type="ARBA" id="ARBA00022448"/>
    </source>
</evidence>
<dbReference type="InterPro" id="IPR055348">
    <property type="entry name" value="DctQ"/>
</dbReference>
<dbReference type="Proteomes" id="UP000602745">
    <property type="component" value="Unassembled WGS sequence"/>
</dbReference>
<name>A0A8J2VQ70_9RHOB</name>
<evidence type="ECO:0000256" key="1">
    <source>
        <dbReference type="ARBA" id="ARBA00004429"/>
    </source>
</evidence>
<keyword evidence="12" id="KW-1185">Reference proteome</keyword>
<dbReference type="GO" id="GO:0015740">
    <property type="term" value="P:C4-dicarboxylate transport"/>
    <property type="evidence" value="ECO:0007669"/>
    <property type="project" value="TreeGrafter"/>
</dbReference>
<evidence type="ECO:0000256" key="8">
    <source>
        <dbReference type="ARBA" id="ARBA00038436"/>
    </source>
</evidence>
<evidence type="ECO:0000259" key="10">
    <source>
        <dbReference type="Pfam" id="PF04290"/>
    </source>
</evidence>
<gene>
    <name evidence="11" type="ORF">GCM10007276_13760</name>
</gene>
<keyword evidence="5 9" id="KW-0812">Transmembrane</keyword>
<reference evidence="11" key="1">
    <citation type="journal article" date="2014" name="Int. J. Syst. Evol. Microbiol.">
        <title>Complete genome sequence of Corynebacterium casei LMG S-19264T (=DSM 44701T), isolated from a smear-ripened cheese.</title>
        <authorList>
            <consortium name="US DOE Joint Genome Institute (JGI-PGF)"/>
            <person name="Walter F."/>
            <person name="Albersmeier A."/>
            <person name="Kalinowski J."/>
            <person name="Ruckert C."/>
        </authorList>
    </citation>
    <scope>NUCLEOTIDE SEQUENCE</scope>
    <source>
        <strain evidence="11">CCM 7684</strain>
    </source>
</reference>
<comment type="subcellular location">
    <subcellularLocation>
        <location evidence="1 9">Cell inner membrane</location>
        <topology evidence="1 9">Multi-pass membrane protein</topology>
    </subcellularLocation>
</comment>
<feature type="transmembrane region" description="Helical" evidence="9">
    <location>
        <begin position="145"/>
        <end position="165"/>
    </location>
</feature>
<dbReference type="GO" id="GO:0005886">
    <property type="term" value="C:plasma membrane"/>
    <property type="evidence" value="ECO:0007669"/>
    <property type="project" value="UniProtKB-SubCell"/>
</dbReference>
<keyword evidence="7 9" id="KW-0472">Membrane</keyword>
<comment type="similarity">
    <text evidence="8 9">Belongs to the TRAP transporter small permease family.</text>
</comment>
<dbReference type="PANTHER" id="PTHR35011:SF2">
    <property type="entry name" value="2,3-DIKETO-L-GULONATE TRAP TRANSPORTER SMALL PERMEASE PROTEIN YIAM"/>
    <property type="match status" value="1"/>
</dbReference>
<feature type="transmembrane region" description="Helical" evidence="9">
    <location>
        <begin position="32"/>
        <end position="53"/>
    </location>
</feature>
<keyword evidence="6 9" id="KW-1133">Transmembrane helix</keyword>
<organism evidence="11 12">
    <name type="scientific">Agaricicola taiwanensis</name>
    <dbReference type="NCBI Taxonomy" id="591372"/>
    <lineage>
        <taxon>Bacteria</taxon>
        <taxon>Pseudomonadati</taxon>
        <taxon>Pseudomonadota</taxon>
        <taxon>Alphaproteobacteria</taxon>
        <taxon>Rhodobacterales</taxon>
        <taxon>Paracoccaceae</taxon>
        <taxon>Agaricicola</taxon>
    </lineage>
</organism>
<keyword evidence="2 9" id="KW-0813">Transport</keyword>
<evidence type="ECO:0000256" key="4">
    <source>
        <dbReference type="ARBA" id="ARBA00022519"/>
    </source>
</evidence>
<feature type="transmembrane region" description="Helical" evidence="9">
    <location>
        <begin position="65"/>
        <end position="83"/>
    </location>
</feature>
<comment type="subunit">
    <text evidence="9">The complex comprises the extracytoplasmic solute receptor protein and the two transmembrane proteins.</text>
</comment>
<accession>A0A8J2VQ70</accession>
<comment type="function">
    <text evidence="9">Part of the tripartite ATP-independent periplasmic (TRAP) transport system.</text>
</comment>